<organism evidence="3 4">
    <name type="scientific">Stackebrandtia endophytica</name>
    <dbReference type="NCBI Taxonomy" id="1496996"/>
    <lineage>
        <taxon>Bacteria</taxon>
        <taxon>Bacillati</taxon>
        <taxon>Actinomycetota</taxon>
        <taxon>Actinomycetes</taxon>
        <taxon>Glycomycetales</taxon>
        <taxon>Glycomycetaceae</taxon>
        <taxon>Stackebrandtia</taxon>
    </lineage>
</organism>
<dbReference type="InterPro" id="IPR023393">
    <property type="entry name" value="START-like_dom_sf"/>
</dbReference>
<comment type="caution">
    <text evidence="3">The sequence shown here is derived from an EMBL/GenBank/DDBJ whole genome shotgun (WGS) entry which is preliminary data.</text>
</comment>
<comment type="similarity">
    <text evidence="1">Belongs to the AHA1 family.</text>
</comment>
<evidence type="ECO:0000259" key="2">
    <source>
        <dbReference type="Pfam" id="PF08327"/>
    </source>
</evidence>
<dbReference type="Pfam" id="PF08327">
    <property type="entry name" value="AHSA1"/>
    <property type="match status" value="1"/>
</dbReference>
<proteinExistence type="inferred from homology"/>
<dbReference type="InterPro" id="IPR013538">
    <property type="entry name" value="ASHA1/2-like_C"/>
</dbReference>
<dbReference type="InParanoid" id="A0A543AXP4"/>
<dbReference type="EMBL" id="VFOW01000001">
    <property type="protein sequence ID" value="TQL77348.1"/>
    <property type="molecule type" value="Genomic_DNA"/>
</dbReference>
<accession>A0A543AXP4</accession>
<dbReference type="Proteomes" id="UP000317043">
    <property type="component" value="Unassembled WGS sequence"/>
</dbReference>
<reference evidence="3 4" key="1">
    <citation type="submission" date="2019-06" db="EMBL/GenBank/DDBJ databases">
        <title>Sequencing the genomes of 1000 actinobacteria strains.</title>
        <authorList>
            <person name="Klenk H.-P."/>
        </authorList>
    </citation>
    <scope>NUCLEOTIDE SEQUENCE [LARGE SCALE GENOMIC DNA]</scope>
    <source>
        <strain evidence="3 4">DSM 45928</strain>
    </source>
</reference>
<keyword evidence="4" id="KW-1185">Reference proteome</keyword>
<dbReference type="RefSeq" id="WP_142040097.1">
    <property type="nucleotide sequence ID" value="NZ_JBHTGS010000001.1"/>
</dbReference>
<evidence type="ECO:0000313" key="3">
    <source>
        <dbReference type="EMBL" id="TQL77348.1"/>
    </source>
</evidence>
<protein>
    <submittedName>
        <fullName evidence="3">Uncharacterized protein YndB with AHSA1/START domain</fullName>
    </submittedName>
</protein>
<dbReference type="SUPFAM" id="SSF55961">
    <property type="entry name" value="Bet v1-like"/>
    <property type="match status" value="2"/>
</dbReference>
<dbReference type="OrthoDB" id="9803476at2"/>
<gene>
    <name evidence="3" type="ORF">FB566_2907</name>
</gene>
<evidence type="ECO:0000313" key="4">
    <source>
        <dbReference type="Proteomes" id="UP000317043"/>
    </source>
</evidence>
<feature type="domain" description="Activator of Hsp90 ATPase homologue 1/2-like C-terminal" evidence="2">
    <location>
        <begin position="154"/>
        <end position="283"/>
    </location>
</feature>
<dbReference type="Gene3D" id="3.30.530.20">
    <property type="match status" value="2"/>
</dbReference>
<name>A0A543AXP4_9ACTN</name>
<dbReference type="AlphaFoldDB" id="A0A543AXP4"/>
<sequence length="289" mass="31748">MFDTDRIERHIAINAPADRVWELIATPGWFINDGEIVENRIEPAGPDLNIVHSPVHGAFPLRTIKLDPPRYAAFRWLSDPVAGSAPSTLVEFWIEETDEGVILRVAESGFDTLSDSDEDRRRNIVENTEGWETELTAACGYLDETTVRRAGHVDVPVAAVWPALTTESFARWYPVDQVDIEPVPGGRMLLRTQKGATFTGEVVAVEPEQAVTYRIAVSPDTEPQTDNSTLVTIMAKASGTGTLVTVQQTGFTELARRFGEPVDNAASEAKAWEVNLAALRDYLSGNVSV</sequence>
<evidence type="ECO:0000256" key="1">
    <source>
        <dbReference type="ARBA" id="ARBA00006817"/>
    </source>
</evidence>